<name>A0A397IZZ7_9GLOM</name>
<dbReference type="EMBL" id="PQFF01000154">
    <property type="protein sequence ID" value="RHZ78443.1"/>
    <property type="molecule type" value="Genomic_DNA"/>
</dbReference>
<evidence type="ECO:0000259" key="1">
    <source>
        <dbReference type="Pfam" id="PF09820"/>
    </source>
</evidence>
<evidence type="ECO:0000313" key="3">
    <source>
        <dbReference type="EMBL" id="RHZ78443.1"/>
    </source>
</evidence>
<gene>
    <name evidence="3" type="ORF">Glove_164g43</name>
</gene>
<feature type="domain" description="DUF6570" evidence="2">
    <location>
        <begin position="15"/>
        <end position="111"/>
    </location>
</feature>
<evidence type="ECO:0000313" key="4">
    <source>
        <dbReference type="Proteomes" id="UP000266861"/>
    </source>
</evidence>
<protein>
    <submittedName>
        <fullName evidence="3">Uncharacterized protein</fullName>
    </submittedName>
</protein>
<sequence>MQQLQTIVKSRQYSNFFVGTTPQCLQGLTIPEQLLISTDYICIYLIQLNNRRHTHHKLKGHVITLTQEPTSLSKILPLPVYQLCDHLKVVFVGDGQPSDEQLKKVLCVRKKQDHQPTSKPDIVKHLLAVNAELLHTTPWYSSQKRSGREYRACLLAALPHTSEASIDSPKVITQAHPFSYQLSKFFWKKLFTTTIDTDVRLPKAWFKVMNQKGGWNKVPLIEVDDMTDLKGAIKKTQTPALDAFPLSNLILKVSKGCEDVNQAVKVDEKERLSSILETHKLEALDNNSFTAECSCLGEYLTFCHFMLTLVLYLHSVDVGPKQEPEVPRYVRKILGATNVSGTSIFETIAGTELSKKVLPYNVTDFFNFRITAGMVFADKTMYIEHLEKDQPDYRYLFLRPRRFGKSAFLNMLCTYYDIHKANVFKDLFGPLYIGKKPTPWHNQHLVLKFDLSSIIVSGSRDAMQNSFNQLVNRTLRGFIKKYEKELGYPKINEVLCTNNASESLANVLDLAGNFDYSLFVGVDEYDAPVNNIAFKGTDARLVKDKISNLELFFKESFFAVLKQGCGGFNGPAVIGKYFLTGVLPAFRAGISPLDEAIIVSNDANLHGICGFTEIEVKTIIQHYLSKDEQETEHLIHTMRKLYNGYFFASSGYNVSHPQPPLLYNPHLVFHYIRKFNIHGLVAKPEESTFVHSTAILKSISDIGEFSVNDLGDLIINGFVNSEIITEFGFSNLLDIGKDKTITWSLLYYLGILTRDQNGELRIPNDIKKLYVLKRVTSYLHTQEKIRALIGPAIKNLGIGITNEFVKLLEKFFETRALRSLVRANESVLQGVVEVLLDEPNSRVSELRLVLDGTKNYGEGRYGFVDIFIHPMDSTMGRTRGVILELKNITLESLWGGEMEAWNKRPSYSDLKGLEDRLYAEDDKRLLARNYMYWSKEQNRLVLTTVGAVIEDAEKQLEKYMETIRKGNSETFRDSGVFDNRVRICKGCDNLQGHVITAIGDQTDFPSQELYSIA</sequence>
<dbReference type="AlphaFoldDB" id="A0A397IZZ7"/>
<dbReference type="Proteomes" id="UP000266861">
    <property type="component" value="Unassembled WGS sequence"/>
</dbReference>
<dbReference type="Pfam" id="PF20209">
    <property type="entry name" value="DUF6570"/>
    <property type="match status" value="1"/>
</dbReference>
<reference evidence="3 4" key="1">
    <citation type="submission" date="2018-08" db="EMBL/GenBank/DDBJ databases">
        <title>Genome and evolution of the arbuscular mycorrhizal fungus Diversispora epigaea (formerly Glomus versiforme) and its bacterial endosymbionts.</title>
        <authorList>
            <person name="Sun X."/>
            <person name="Fei Z."/>
            <person name="Harrison M."/>
        </authorList>
    </citation>
    <scope>NUCLEOTIDE SEQUENCE [LARGE SCALE GENOMIC DNA]</scope>
    <source>
        <strain evidence="3 4">IT104</strain>
    </source>
</reference>
<feature type="domain" description="AAA-ATPase-like" evidence="1">
    <location>
        <begin position="359"/>
        <end position="590"/>
    </location>
</feature>
<dbReference type="Pfam" id="PF09820">
    <property type="entry name" value="AAA-ATPase_like"/>
    <property type="match status" value="1"/>
</dbReference>
<organism evidence="3 4">
    <name type="scientific">Diversispora epigaea</name>
    <dbReference type="NCBI Taxonomy" id="1348612"/>
    <lineage>
        <taxon>Eukaryota</taxon>
        <taxon>Fungi</taxon>
        <taxon>Fungi incertae sedis</taxon>
        <taxon>Mucoromycota</taxon>
        <taxon>Glomeromycotina</taxon>
        <taxon>Glomeromycetes</taxon>
        <taxon>Diversisporales</taxon>
        <taxon>Diversisporaceae</taxon>
        <taxon>Diversispora</taxon>
    </lineage>
</organism>
<dbReference type="OrthoDB" id="3068380at2759"/>
<dbReference type="InterPro" id="IPR046700">
    <property type="entry name" value="DUF6570"/>
</dbReference>
<dbReference type="PANTHER" id="PTHR34825">
    <property type="entry name" value="CONSERVED PROTEIN, WITH A WEAK D-GALACTARATE DEHYDRATASE/ALTRONATE HYDROLASE DOMAIN"/>
    <property type="match status" value="1"/>
</dbReference>
<dbReference type="PANTHER" id="PTHR34825:SF2">
    <property type="entry name" value="AAA-ATPASE-LIKE DOMAIN-CONTAINING PROTEIN"/>
    <property type="match status" value="1"/>
</dbReference>
<keyword evidence="4" id="KW-1185">Reference proteome</keyword>
<dbReference type="InterPro" id="IPR018631">
    <property type="entry name" value="AAA-ATPase-like_dom"/>
</dbReference>
<accession>A0A397IZZ7</accession>
<comment type="caution">
    <text evidence="3">The sequence shown here is derived from an EMBL/GenBank/DDBJ whole genome shotgun (WGS) entry which is preliminary data.</text>
</comment>
<evidence type="ECO:0000259" key="2">
    <source>
        <dbReference type="Pfam" id="PF20209"/>
    </source>
</evidence>
<proteinExistence type="predicted"/>